<gene>
    <name evidence="1" type="ORF">BpHYR1_022161</name>
</gene>
<organism evidence="1 2">
    <name type="scientific">Brachionus plicatilis</name>
    <name type="common">Marine rotifer</name>
    <name type="synonym">Brachionus muelleri</name>
    <dbReference type="NCBI Taxonomy" id="10195"/>
    <lineage>
        <taxon>Eukaryota</taxon>
        <taxon>Metazoa</taxon>
        <taxon>Spiralia</taxon>
        <taxon>Gnathifera</taxon>
        <taxon>Rotifera</taxon>
        <taxon>Eurotatoria</taxon>
        <taxon>Monogononta</taxon>
        <taxon>Pseudotrocha</taxon>
        <taxon>Ploima</taxon>
        <taxon>Brachionidae</taxon>
        <taxon>Brachionus</taxon>
    </lineage>
</organism>
<proteinExistence type="predicted"/>
<evidence type="ECO:0000313" key="1">
    <source>
        <dbReference type="EMBL" id="RNA36282.1"/>
    </source>
</evidence>
<evidence type="ECO:0000313" key="2">
    <source>
        <dbReference type="Proteomes" id="UP000276133"/>
    </source>
</evidence>
<keyword evidence="2" id="KW-1185">Reference proteome</keyword>
<reference evidence="1 2" key="1">
    <citation type="journal article" date="2018" name="Sci. Rep.">
        <title>Genomic signatures of local adaptation to the degree of environmental predictability in rotifers.</title>
        <authorList>
            <person name="Franch-Gras L."/>
            <person name="Hahn C."/>
            <person name="Garcia-Roger E.M."/>
            <person name="Carmona M.J."/>
            <person name="Serra M."/>
            <person name="Gomez A."/>
        </authorList>
    </citation>
    <scope>NUCLEOTIDE SEQUENCE [LARGE SCALE GENOMIC DNA]</scope>
    <source>
        <strain evidence="1">HYR1</strain>
    </source>
</reference>
<name>A0A3M7SKM9_BRAPC</name>
<accession>A0A3M7SKM9</accession>
<dbReference type="AlphaFoldDB" id="A0A3M7SKM9"/>
<protein>
    <submittedName>
        <fullName evidence="1">Uncharacterized protein</fullName>
    </submittedName>
</protein>
<comment type="caution">
    <text evidence="1">The sequence shown here is derived from an EMBL/GenBank/DDBJ whole genome shotgun (WGS) entry which is preliminary data.</text>
</comment>
<dbReference type="EMBL" id="REGN01001208">
    <property type="protein sequence ID" value="RNA36282.1"/>
    <property type="molecule type" value="Genomic_DNA"/>
</dbReference>
<sequence length="59" mass="6793">MPTVSTWNVRKKIISFRVKILKEINLCTKAIVTPLVPEALSPSLYIKSLYTQEEFLIDI</sequence>
<dbReference type="Proteomes" id="UP000276133">
    <property type="component" value="Unassembled WGS sequence"/>
</dbReference>